<proteinExistence type="predicted"/>
<dbReference type="EMBL" id="JAVLVT010000012">
    <property type="protein sequence ID" value="MDS1272490.1"/>
    <property type="molecule type" value="Genomic_DNA"/>
</dbReference>
<accession>A0ABU2HCD1</accession>
<dbReference type="Pfam" id="PF00196">
    <property type="entry name" value="GerE"/>
    <property type="match status" value="1"/>
</dbReference>
<dbReference type="SMART" id="SM00028">
    <property type="entry name" value="TPR"/>
    <property type="match status" value="3"/>
</dbReference>
<evidence type="ECO:0000256" key="1">
    <source>
        <dbReference type="SAM" id="MobiDB-lite"/>
    </source>
</evidence>
<name>A0ABU2HCD1_9ACTN</name>
<dbReference type="PANTHER" id="PTHR47691">
    <property type="entry name" value="REGULATOR-RELATED"/>
    <property type="match status" value="1"/>
</dbReference>
<dbReference type="Pfam" id="PF13424">
    <property type="entry name" value="TPR_12"/>
    <property type="match status" value="1"/>
</dbReference>
<reference evidence="4" key="1">
    <citation type="submission" date="2023-07" db="EMBL/GenBank/DDBJ databases">
        <title>Novel species in the genus Lipingzhangella isolated from Sambhar Salt Lake.</title>
        <authorList>
            <person name="Jiya N."/>
            <person name="Kajale S."/>
            <person name="Sharma A."/>
        </authorList>
    </citation>
    <scope>NUCLEOTIDE SEQUENCE [LARGE SCALE GENOMIC DNA]</scope>
    <source>
        <strain evidence="4">LS1_29</strain>
    </source>
</reference>
<dbReference type="InterPro" id="IPR000792">
    <property type="entry name" value="Tscrpt_reg_LuxR_C"/>
</dbReference>
<dbReference type="SMART" id="SM00421">
    <property type="entry name" value="HTH_LUXR"/>
    <property type="match status" value="1"/>
</dbReference>
<gene>
    <name evidence="3" type="ORF">RIF23_19565</name>
</gene>
<comment type="caution">
    <text evidence="3">The sequence shown here is derived from an EMBL/GenBank/DDBJ whole genome shotgun (WGS) entry which is preliminary data.</text>
</comment>
<evidence type="ECO:0000259" key="2">
    <source>
        <dbReference type="PROSITE" id="PS50043"/>
    </source>
</evidence>
<dbReference type="InterPro" id="IPR049945">
    <property type="entry name" value="AAA_22"/>
</dbReference>
<dbReference type="InterPro" id="IPR016032">
    <property type="entry name" value="Sig_transdc_resp-reg_C-effctor"/>
</dbReference>
<dbReference type="Gene3D" id="1.25.40.10">
    <property type="entry name" value="Tetratricopeptide repeat domain"/>
    <property type="match status" value="1"/>
</dbReference>
<keyword evidence="4" id="KW-1185">Reference proteome</keyword>
<feature type="region of interest" description="Disordered" evidence="1">
    <location>
        <begin position="761"/>
        <end position="790"/>
    </location>
</feature>
<evidence type="ECO:0000313" key="4">
    <source>
        <dbReference type="Proteomes" id="UP001250214"/>
    </source>
</evidence>
<dbReference type="PRINTS" id="PR00364">
    <property type="entry name" value="DISEASERSIST"/>
</dbReference>
<evidence type="ECO:0000313" key="3">
    <source>
        <dbReference type="EMBL" id="MDS1272490.1"/>
    </source>
</evidence>
<dbReference type="InterPro" id="IPR027417">
    <property type="entry name" value="P-loop_NTPase"/>
</dbReference>
<dbReference type="Gene3D" id="3.40.50.300">
    <property type="entry name" value="P-loop containing nucleotide triphosphate hydrolases"/>
    <property type="match status" value="1"/>
</dbReference>
<dbReference type="Pfam" id="PF25872">
    <property type="entry name" value="HTH_77"/>
    <property type="match status" value="1"/>
</dbReference>
<dbReference type="PRINTS" id="PR00038">
    <property type="entry name" value="HTHLUXR"/>
</dbReference>
<organism evidence="3 4">
    <name type="scientific">Lipingzhangella rawalii</name>
    <dbReference type="NCBI Taxonomy" id="2055835"/>
    <lineage>
        <taxon>Bacteria</taxon>
        <taxon>Bacillati</taxon>
        <taxon>Actinomycetota</taxon>
        <taxon>Actinomycetes</taxon>
        <taxon>Streptosporangiales</taxon>
        <taxon>Nocardiopsidaceae</taxon>
        <taxon>Lipingzhangella</taxon>
    </lineage>
</organism>
<dbReference type="RefSeq" id="WP_310914076.1">
    <property type="nucleotide sequence ID" value="NZ_JAVLVT010000012.1"/>
</dbReference>
<feature type="domain" description="HTH luxR-type" evidence="2">
    <location>
        <begin position="786"/>
        <end position="851"/>
    </location>
</feature>
<dbReference type="PROSITE" id="PS00622">
    <property type="entry name" value="HTH_LUXR_1"/>
    <property type="match status" value="1"/>
</dbReference>
<dbReference type="SUPFAM" id="SSF48452">
    <property type="entry name" value="TPR-like"/>
    <property type="match status" value="1"/>
</dbReference>
<dbReference type="InterPro" id="IPR058852">
    <property type="entry name" value="HTH_77"/>
</dbReference>
<protein>
    <submittedName>
        <fullName evidence="3">LuxR C-terminal-related transcriptional regulator</fullName>
    </submittedName>
</protein>
<dbReference type="PROSITE" id="PS50043">
    <property type="entry name" value="HTH_LUXR_2"/>
    <property type="match status" value="1"/>
</dbReference>
<dbReference type="InterPro" id="IPR011990">
    <property type="entry name" value="TPR-like_helical_dom_sf"/>
</dbReference>
<sequence>MAVHTTPARTNLPLEQSSFVGRERDLSDLLQLLRTSRVVTLCGVGGIGKTRLALRVAAQAASSYPDGVWLTELADASAREHIVSRIAASVGVAEEGSRPLDETLTDTIRPRRLLLVLDNSEHVIGAVASLVTDLLSSCPDVSVLITSREPARISGEAVWRVPPLAIPLSDSTVSGCTLGSDSAPDGTDSEAVRLFLDRARAVSQDFTPTPEQLRIVAGICRVLDGIPLGIELAAARVRVLSLTQIAERLDDRFRLLRATDRNAPERQQTLRAVIDWSHTLLPEAEQVLLRRLSVFAGWDLELAELVCADPEYTVDAADSAGPAGSRGPRIAKEDILDLLSSLVDRSLVVLSGEHHGRARYRMLDTIRAYAADLLRNSGEEPLFRDRVRAHMLALAEQVAHNTVLGTGITWPERFQIWHRVVAEYDNLRAAITWSYEQGDISHGLRFCVALRPYWMATGQFAEGALWTDRFLEAATAAAVDPWLVGQAMVRRAELAFDQQDHSLAERLGEEGLHRCRAAGDTQSVALALNILAMVDMRAHAHIRAHERLQEVIRLTGGGRDPWNEGIAHGTEGALAAQLGDLATAKDYFETALRILRGIDHRWGVGRTLIGQGMVAEAEGDLGAADRSFREALELQRSIGAPPELARCLAGIGRVAARRGDTHQAHDYLSESLRLSYSTGQRMGVARGLSALAELAHQQGRHGVAHRLAGAGAAIRERSGLPRSRRIWLNEADTRDPRAHRHWADGRSMSIDDAVALALRFGREPGSPSDAGTYTDTDQSVTEEASTGAEPQLLTARELEIAALIAEGLSNRGIAERLFISPATVARHVANIHTKLDFHSRTQIATWITHQHRD</sequence>
<dbReference type="InterPro" id="IPR036388">
    <property type="entry name" value="WH-like_DNA-bd_sf"/>
</dbReference>
<dbReference type="Gene3D" id="1.10.10.10">
    <property type="entry name" value="Winged helix-like DNA-binding domain superfamily/Winged helix DNA-binding domain"/>
    <property type="match status" value="1"/>
</dbReference>
<dbReference type="SUPFAM" id="SSF46894">
    <property type="entry name" value="C-terminal effector domain of the bipartite response regulators"/>
    <property type="match status" value="1"/>
</dbReference>
<dbReference type="PANTHER" id="PTHR47691:SF3">
    <property type="entry name" value="HTH-TYPE TRANSCRIPTIONAL REGULATOR RV0890C-RELATED"/>
    <property type="match status" value="1"/>
</dbReference>
<dbReference type="SUPFAM" id="SSF52540">
    <property type="entry name" value="P-loop containing nucleoside triphosphate hydrolases"/>
    <property type="match status" value="1"/>
</dbReference>
<dbReference type="InterPro" id="IPR019734">
    <property type="entry name" value="TPR_rpt"/>
</dbReference>
<dbReference type="Proteomes" id="UP001250214">
    <property type="component" value="Unassembled WGS sequence"/>
</dbReference>
<dbReference type="Pfam" id="PF13401">
    <property type="entry name" value="AAA_22"/>
    <property type="match status" value="1"/>
</dbReference>
<feature type="compositionally biased region" description="Polar residues" evidence="1">
    <location>
        <begin position="769"/>
        <end position="784"/>
    </location>
</feature>
<dbReference type="CDD" id="cd06170">
    <property type="entry name" value="LuxR_C_like"/>
    <property type="match status" value="1"/>
</dbReference>